<evidence type="ECO:0000259" key="1">
    <source>
        <dbReference type="PROSITE" id="PS50181"/>
    </source>
</evidence>
<dbReference type="Proteomes" id="UP001190926">
    <property type="component" value="Unassembled WGS sequence"/>
</dbReference>
<keyword evidence="3" id="KW-1185">Reference proteome</keyword>
<name>A0AAD4J1J0_PERFH</name>
<protein>
    <recommendedName>
        <fullName evidence="1">F-box domain-containing protein</fullName>
    </recommendedName>
</protein>
<accession>A0AAD4J1J0</accession>
<dbReference type="AlphaFoldDB" id="A0AAD4J1J0"/>
<dbReference type="InterPro" id="IPR006527">
    <property type="entry name" value="F-box-assoc_dom_typ1"/>
</dbReference>
<dbReference type="InterPro" id="IPR001810">
    <property type="entry name" value="F-box_dom"/>
</dbReference>
<comment type="caution">
    <text evidence="2">The sequence shown here is derived from an EMBL/GenBank/DDBJ whole genome shotgun (WGS) entry which is preliminary data.</text>
</comment>
<dbReference type="PANTHER" id="PTHR31672:SF13">
    <property type="entry name" value="F-BOX PROTEIN CPR30-LIKE"/>
    <property type="match status" value="1"/>
</dbReference>
<dbReference type="Pfam" id="PF00646">
    <property type="entry name" value="F-box"/>
    <property type="match status" value="1"/>
</dbReference>
<gene>
    <name evidence="2" type="ORF">C2S53_008687</name>
</gene>
<dbReference type="SMART" id="SM00256">
    <property type="entry name" value="FBOX"/>
    <property type="match status" value="1"/>
</dbReference>
<feature type="domain" description="F-box" evidence="1">
    <location>
        <begin position="9"/>
        <end position="55"/>
    </location>
</feature>
<evidence type="ECO:0000313" key="3">
    <source>
        <dbReference type="Proteomes" id="UP001190926"/>
    </source>
</evidence>
<dbReference type="EMBL" id="SDAM02000179">
    <property type="protein sequence ID" value="KAH6825141.1"/>
    <property type="molecule type" value="Genomic_DNA"/>
</dbReference>
<proteinExistence type="predicted"/>
<dbReference type="InterPro" id="IPR036047">
    <property type="entry name" value="F-box-like_dom_sf"/>
</dbReference>
<dbReference type="InterPro" id="IPR017451">
    <property type="entry name" value="F-box-assoc_interact_dom"/>
</dbReference>
<dbReference type="PROSITE" id="PS50181">
    <property type="entry name" value="FBOX"/>
    <property type="match status" value="1"/>
</dbReference>
<organism evidence="2 3">
    <name type="scientific">Perilla frutescens var. hirtella</name>
    <name type="common">Perilla citriodora</name>
    <name type="synonym">Perilla setoyensis</name>
    <dbReference type="NCBI Taxonomy" id="608512"/>
    <lineage>
        <taxon>Eukaryota</taxon>
        <taxon>Viridiplantae</taxon>
        <taxon>Streptophyta</taxon>
        <taxon>Embryophyta</taxon>
        <taxon>Tracheophyta</taxon>
        <taxon>Spermatophyta</taxon>
        <taxon>Magnoliopsida</taxon>
        <taxon>eudicotyledons</taxon>
        <taxon>Gunneridae</taxon>
        <taxon>Pentapetalae</taxon>
        <taxon>asterids</taxon>
        <taxon>lamiids</taxon>
        <taxon>Lamiales</taxon>
        <taxon>Lamiaceae</taxon>
        <taxon>Nepetoideae</taxon>
        <taxon>Elsholtzieae</taxon>
        <taxon>Perilla</taxon>
    </lineage>
</organism>
<evidence type="ECO:0000313" key="2">
    <source>
        <dbReference type="EMBL" id="KAH6825141.1"/>
    </source>
</evidence>
<dbReference type="NCBIfam" id="TIGR01640">
    <property type="entry name" value="F_box_assoc_1"/>
    <property type="match status" value="1"/>
</dbReference>
<dbReference type="PANTHER" id="PTHR31672">
    <property type="entry name" value="BNACNNG10540D PROTEIN"/>
    <property type="match status" value="1"/>
</dbReference>
<dbReference type="Gene3D" id="1.20.1280.50">
    <property type="match status" value="1"/>
</dbReference>
<dbReference type="SUPFAM" id="SSF81383">
    <property type="entry name" value="F-box domain"/>
    <property type="match status" value="1"/>
</dbReference>
<reference evidence="2 3" key="1">
    <citation type="journal article" date="2021" name="Nat. Commun.">
        <title>Incipient diploidization of the medicinal plant Perilla within 10,000 years.</title>
        <authorList>
            <person name="Zhang Y."/>
            <person name="Shen Q."/>
            <person name="Leng L."/>
            <person name="Zhang D."/>
            <person name="Chen S."/>
            <person name="Shi Y."/>
            <person name="Ning Z."/>
            <person name="Chen S."/>
        </authorList>
    </citation>
    <scope>NUCLEOTIDE SEQUENCE [LARGE SCALE GENOMIC DNA]</scope>
    <source>
        <strain evidence="3">cv. PC099</strain>
    </source>
</reference>
<dbReference type="CDD" id="cd22157">
    <property type="entry name" value="F-box_AtFBW1-like"/>
    <property type="match status" value="1"/>
</dbReference>
<sequence length="379" mass="43268">MDAQPQKRNTNNPYIPVEIVEEILFNLPLKSLLRFSSVSKSWNSMIFESGFIKRFRSRAAASRERIVLGESVFEGCSTRLLSSISSNNHPSADETDFVCPFGNHPNLTALAFSDEFWLARAGKSLLLWNPSMRKHMKLPTPSFMRKRPDDFVFGLGYDPVGDDYKILKIPRADAMHHPHYRAELYSLRSDSWKNIKNFSTDIDVGSKRGVFVSGKLHWMSSSRAAINIISFNLSTEKFGEVAQPNYSLINRDAVVEEVSVLRGMLCLGLREGIWFDIWVMEEYGVAKSWTKKFGFNSISGSPFHDPWPLYFSENGEIIARVIDGWEDTKISVYKLNKKTAVLQEITGFFFDKDFVYVDSLVAPAMWRRRLPSSKIATGR</sequence>
<dbReference type="InterPro" id="IPR050796">
    <property type="entry name" value="SCF_F-box_component"/>
</dbReference>
<dbReference type="Pfam" id="PF07734">
    <property type="entry name" value="FBA_1"/>
    <property type="match status" value="1"/>
</dbReference>